<dbReference type="RefSeq" id="WP_066178886.1">
    <property type="nucleotide sequence ID" value="NZ_LQZT01000014.1"/>
</dbReference>
<dbReference type="Pfam" id="PF04250">
    <property type="entry name" value="DUF429"/>
    <property type="match status" value="1"/>
</dbReference>
<dbReference type="STRING" id="1480615.AWJ14_14195"/>
<protein>
    <recommendedName>
        <fullName evidence="3">NUDIX hydrolase</fullName>
    </recommendedName>
</protein>
<evidence type="ECO:0000313" key="1">
    <source>
        <dbReference type="EMBL" id="OCW57451.1"/>
    </source>
</evidence>
<dbReference type="InterPro" id="IPR007362">
    <property type="entry name" value="DUF429"/>
</dbReference>
<dbReference type="AlphaFoldDB" id="A0A1C1YVB8"/>
<keyword evidence="2" id="KW-1185">Reference proteome</keyword>
<gene>
    <name evidence="1" type="ORF">AWJ14_14195</name>
</gene>
<proteinExistence type="predicted"/>
<accession>A0A1C1YVB8</accession>
<organism evidence="1 2">
    <name type="scientific">Hoeflea olei</name>
    <dbReference type="NCBI Taxonomy" id="1480615"/>
    <lineage>
        <taxon>Bacteria</taxon>
        <taxon>Pseudomonadati</taxon>
        <taxon>Pseudomonadota</taxon>
        <taxon>Alphaproteobacteria</taxon>
        <taxon>Hyphomicrobiales</taxon>
        <taxon>Rhizobiaceae</taxon>
        <taxon>Hoeflea</taxon>
    </lineage>
</organism>
<reference evidence="1 2" key="1">
    <citation type="submission" date="2015-12" db="EMBL/GenBank/DDBJ databases">
        <authorList>
            <person name="Shamseldin A."/>
            <person name="Moawad H."/>
            <person name="Abd El-Rahim W.M."/>
            <person name="Sadowsky M.J."/>
        </authorList>
    </citation>
    <scope>NUCLEOTIDE SEQUENCE [LARGE SCALE GENOMIC DNA]</scope>
    <source>
        <strain evidence="1 2">JC234</strain>
    </source>
</reference>
<dbReference type="OrthoDB" id="9811476at2"/>
<dbReference type="EMBL" id="LQZT01000014">
    <property type="protein sequence ID" value="OCW57451.1"/>
    <property type="molecule type" value="Genomic_DNA"/>
</dbReference>
<comment type="caution">
    <text evidence="1">The sequence shown here is derived from an EMBL/GenBank/DDBJ whole genome shotgun (WGS) entry which is preliminary data.</text>
</comment>
<name>A0A1C1YVB8_9HYPH</name>
<sequence length="249" mass="26870">MSASPGPDTVPLAGVDGCRAGWIALARAPGEERPRLLVRARFADLVHDLGADAVIAVDMPIGLPDRIVGPGRGPEQAVRRYLGARQSSVFSIPARAAVEAETYAEACALAERLSDPPKRVSKQAFFLFPKILEIDRLLRAEPDARERIIECHPEFAFCRLNGMVPMATPKKIRGSVNPDGITERVALLARHGLPPELFREGPPRGAAMDDLVDAAVNLVIAGRHLRGLTAPFPDPPLRDRFGIPVAIHG</sequence>
<dbReference type="Proteomes" id="UP000094795">
    <property type="component" value="Unassembled WGS sequence"/>
</dbReference>
<evidence type="ECO:0008006" key="3">
    <source>
        <dbReference type="Google" id="ProtNLM"/>
    </source>
</evidence>
<evidence type="ECO:0000313" key="2">
    <source>
        <dbReference type="Proteomes" id="UP000094795"/>
    </source>
</evidence>